<dbReference type="InterPro" id="IPR033413">
    <property type="entry name" value="DUF5117"/>
</dbReference>
<feature type="domain" description="DUF5117" evidence="2">
    <location>
        <begin position="128"/>
        <end position="250"/>
    </location>
</feature>
<dbReference type="Pfam" id="PF17148">
    <property type="entry name" value="DUF5117"/>
    <property type="match status" value="1"/>
</dbReference>
<accession>A0A520MX04</accession>
<evidence type="ECO:0000256" key="1">
    <source>
        <dbReference type="SAM" id="Phobius"/>
    </source>
</evidence>
<keyword evidence="1" id="KW-1133">Transmembrane helix</keyword>
<feature type="non-terminal residue" evidence="3">
    <location>
        <position position="263"/>
    </location>
</feature>
<keyword evidence="1" id="KW-0812">Transmembrane</keyword>
<dbReference type="Proteomes" id="UP000315825">
    <property type="component" value="Unassembled WGS sequence"/>
</dbReference>
<comment type="caution">
    <text evidence="3">The sequence shown here is derived from an EMBL/GenBank/DDBJ whole genome shotgun (WGS) entry which is preliminary data.</text>
</comment>
<gene>
    <name evidence="3" type="ORF">EVA92_04555</name>
</gene>
<keyword evidence="1" id="KW-0472">Membrane</keyword>
<dbReference type="EMBL" id="SHBE01000011">
    <property type="protein sequence ID" value="RZO25734.1"/>
    <property type="molecule type" value="Genomic_DNA"/>
</dbReference>
<proteinExistence type="predicted"/>
<organism evidence="3 4">
    <name type="scientific">SAR86 cluster bacterium</name>
    <dbReference type="NCBI Taxonomy" id="2030880"/>
    <lineage>
        <taxon>Bacteria</taxon>
        <taxon>Pseudomonadati</taxon>
        <taxon>Pseudomonadota</taxon>
        <taxon>Gammaproteobacteria</taxon>
        <taxon>SAR86 cluster</taxon>
    </lineage>
</organism>
<reference evidence="3 4" key="1">
    <citation type="submission" date="2019-02" db="EMBL/GenBank/DDBJ databases">
        <title>Prokaryotic population dynamics and viral predation in marine succession experiment using metagenomics: the confinement effect.</title>
        <authorList>
            <person name="Haro-Moreno J.M."/>
            <person name="Rodriguez-Valera F."/>
            <person name="Lopez-Perez M."/>
        </authorList>
    </citation>
    <scope>NUCLEOTIDE SEQUENCE [LARGE SCALE GENOMIC DNA]</scope>
    <source>
        <strain evidence="3">MED-G159</strain>
    </source>
</reference>
<sequence>MLIYLTQITKKGTIMKYFSALISIIFSMTIFSQEYPDMPDIPEELRGKMPMSKMFGMKEEKEFESIEEFLEDGEYELIDGFLKIYKETETDNYFLQISEENLNQEFIYFAYVLNAPQAAGVRGGAIGSGAVLEFRKFKDRLALYKKNTYFSNEGQNNIGKQDLTNIIEAFLSDFSIVVKENDQFIISADELFLSEMLTSVSPNIPPEYRDFVRLNLGRLDKSKTFVNEIKNYEKNTSVEVSFNFTNPSPNSGRAVWAVADPRF</sequence>
<feature type="transmembrane region" description="Helical" evidence="1">
    <location>
        <begin position="12"/>
        <end position="31"/>
    </location>
</feature>
<dbReference type="AlphaFoldDB" id="A0A520MX04"/>
<protein>
    <submittedName>
        <fullName evidence="3">DUF5117 domain-containing protein</fullName>
    </submittedName>
</protein>
<evidence type="ECO:0000313" key="4">
    <source>
        <dbReference type="Proteomes" id="UP000315825"/>
    </source>
</evidence>
<evidence type="ECO:0000313" key="3">
    <source>
        <dbReference type="EMBL" id="RZO25734.1"/>
    </source>
</evidence>
<name>A0A520MX04_9GAMM</name>
<evidence type="ECO:0000259" key="2">
    <source>
        <dbReference type="Pfam" id="PF17148"/>
    </source>
</evidence>